<organism evidence="4 5">
    <name type="scientific">Paenibacillus contaminans</name>
    <dbReference type="NCBI Taxonomy" id="450362"/>
    <lineage>
        <taxon>Bacteria</taxon>
        <taxon>Bacillati</taxon>
        <taxon>Bacillota</taxon>
        <taxon>Bacilli</taxon>
        <taxon>Bacillales</taxon>
        <taxon>Paenibacillaceae</taxon>
        <taxon>Paenibacillus</taxon>
    </lineage>
</organism>
<evidence type="ECO:0000313" key="4">
    <source>
        <dbReference type="EMBL" id="RAV21357.1"/>
    </source>
</evidence>
<dbReference type="InterPro" id="IPR036457">
    <property type="entry name" value="PPM-type-like_dom_sf"/>
</dbReference>
<feature type="transmembrane region" description="Helical" evidence="2">
    <location>
        <begin position="190"/>
        <end position="210"/>
    </location>
</feature>
<gene>
    <name evidence="4" type="ORF">DQG23_11935</name>
</gene>
<dbReference type="AlphaFoldDB" id="A0A329MTR8"/>
<evidence type="ECO:0000256" key="2">
    <source>
        <dbReference type="SAM" id="Phobius"/>
    </source>
</evidence>
<keyword evidence="2" id="KW-0812">Transmembrane</keyword>
<keyword evidence="2" id="KW-0472">Membrane</keyword>
<dbReference type="RefSeq" id="WP_113031061.1">
    <property type="nucleotide sequence ID" value="NZ_QMFB01000005.1"/>
</dbReference>
<dbReference type="Proteomes" id="UP000250369">
    <property type="component" value="Unassembled WGS sequence"/>
</dbReference>
<dbReference type="OrthoDB" id="311592at2"/>
<comment type="caution">
    <text evidence="4">The sequence shown here is derived from an EMBL/GenBank/DDBJ whole genome shotgun (WGS) entry which is preliminary data.</text>
</comment>
<dbReference type="PANTHER" id="PTHR43156:SF2">
    <property type="entry name" value="STAGE II SPORULATION PROTEIN E"/>
    <property type="match status" value="1"/>
</dbReference>
<feature type="transmembrane region" description="Helical" evidence="2">
    <location>
        <begin position="141"/>
        <end position="160"/>
    </location>
</feature>
<sequence>MNKEGTGKEGSLMLRFFGLYSLSLFAGISFIMFTNLYGLQIRLEEMLYTTIPFLLISVLLFVLMLLLFTWYRLRKIIAYANGRKSNVSGEEAFRRLLRFPVDIFWAIMGISVFFTIAFHVFDYGAEGFGHLLRSSEERWYLLTTMLHELSLALMLAVLLYTSSRASLRPFLMRLNAVKLPDQPGKSFQRMLLLTFFSCLLLTILSLLQTIAEKTFSGEPLDFNQLVVVAGVSFFFGLGSLLLPLLQFRREVRLLTGRLFALQAEKRGVPRKIPIVSLDESGRLAEAFNELQAHTEKAYEDLTKELRLAASVQQKLLPPPLQGDGTFLCSALCEQSLETGGDFYDWMKLDERRLAVLVGDVIGKGMPAALIMSSVLALFRLEVRSGGTPGEVLSRLNRRIVETLQGEMLVTAGLAFIELDIGRLHYASAGHLAPYVVSDSGEVKELPVSSMPLGVDEEERYLHEEYKLAAGDRLIMYSDGVVESLHADGTIYGFDEWERRLSETDGSMPLDEQLRELMEKLPHGAGSEPEDDRTIVCVRWTGRAVD</sequence>
<evidence type="ECO:0000313" key="5">
    <source>
        <dbReference type="Proteomes" id="UP000250369"/>
    </source>
</evidence>
<dbReference type="EMBL" id="QMFB01000005">
    <property type="protein sequence ID" value="RAV21357.1"/>
    <property type="molecule type" value="Genomic_DNA"/>
</dbReference>
<keyword evidence="1" id="KW-0378">Hydrolase</keyword>
<dbReference type="InterPro" id="IPR001932">
    <property type="entry name" value="PPM-type_phosphatase-like_dom"/>
</dbReference>
<dbReference type="SUPFAM" id="SSF81606">
    <property type="entry name" value="PP2C-like"/>
    <property type="match status" value="1"/>
</dbReference>
<proteinExistence type="predicted"/>
<reference evidence="4 5" key="1">
    <citation type="journal article" date="2009" name="Int. J. Syst. Evol. Microbiol.">
        <title>Paenibacillus contaminans sp. nov., isolated from a contaminated laboratory plate.</title>
        <authorList>
            <person name="Chou J.H."/>
            <person name="Lee J.H."/>
            <person name="Lin M.C."/>
            <person name="Chang P.S."/>
            <person name="Arun A.B."/>
            <person name="Young C.C."/>
            <person name="Chen W.M."/>
        </authorList>
    </citation>
    <scope>NUCLEOTIDE SEQUENCE [LARGE SCALE GENOMIC DNA]</scope>
    <source>
        <strain evidence="4 5">CKOBP-6</strain>
    </source>
</reference>
<dbReference type="Pfam" id="PF07228">
    <property type="entry name" value="SpoIIE"/>
    <property type="match status" value="1"/>
</dbReference>
<name>A0A329MTR8_9BACL</name>
<evidence type="ECO:0000259" key="3">
    <source>
        <dbReference type="SMART" id="SM00331"/>
    </source>
</evidence>
<accession>A0A329MTR8</accession>
<feature type="transmembrane region" description="Helical" evidence="2">
    <location>
        <begin position="103"/>
        <end position="121"/>
    </location>
</feature>
<dbReference type="PANTHER" id="PTHR43156">
    <property type="entry name" value="STAGE II SPORULATION PROTEIN E-RELATED"/>
    <property type="match status" value="1"/>
</dbReference>
<protein>
    <recommendedName>
        <fullName evidence="3">PPM-type phosphatase domain-containing protein</fullName>
    </recommendedName>
</protein>
<keyword evidence="2" id="KW-1133">Transmembrane helix</keyword>
<feature type="transmembrane region" description="Helical" evidence="2">
    <location>
        <begin position="222"/>
        <end position="245"/>
    </location>
</feature>
<keyword evidence="5" id="KW-1185">Reference proteome</keyword>
<dbReference type="GO" id="GO:0016791">
    <property type="term" value="F:phosphatase activity"/>
    <property type="evidence" value="ECO:0007669"/>
    <property type="project" value="TreeGrafter"/>
</dbReference>
<feature type="transmembrane region" description="Helical" evidence="2">
    <location>
        <begin position="12"/>
        <end position="33"/>
    </location>
</feature>
<feature type="domain" description="PPM-type phosphatase" evidence="3">
    <location>
        <begin position="323"/>
        <end position="539"/>
    </location>
</feature>
<dbReference type="InterPro" id="IPR052016">
    <property type="entry name" value="Bact_Sigma-Reg"/>
</dbReference>
<evidence type="ECO:0000256" key="1">
    <source>
        <dbReference type="ARBA" id="ARBA00022801"/>
    </source>
</evidence>
<feature type="transmembrane region" description="Helical" evidence="2">
    <location>
        <begin position="53"/>
        <end position="73"/>
    </location>
</feature>
<dbReference type="SMART" id="SM00331">
    <property type="entry name" value="PP2C_SIG"/>
    <property type="match status" value="1"/>
</dbReference>
<feature type="transmembrane region" description="Helical" evidence="2">
    <location>
        <begin position="353"/>
        <end position="378"/>
    </location>
</feature>
<dbReference type="Gene3D" id="3.60.40.10">
    <property type="entry name" value="PPM-type phosphatase domain"/>
    <property type="match status" value="1"/>
</dbReference>